<feature type="compositionally biased region" description="Basic and acidic residues" evidence="1">
    <location>
        <begin position="124"/>
        <end position="135"/>
    </location>
</feature>
<gene>
    <name evidence="2" type="ORF">A3Q56_04157</name>
</gene>
<reference evidence="2 3" key="1">
    <citation type="submission" date="2016-04" db="EMBL/GenBank/DDBJ databases">
        <title>The genome of Intoshia linei affirms orthonectids as highly simplified spiralians.</title>
        <authorList>
            <person name="Mikhailov K.V."/>
            <person name="Slusarev G.S."/>
            <person name="Nikitin M.A."/>
            <person name="Logacheva M.D."/>
            <person name="Penin A."/>
            <person name="Aleoshin V."/>
            <person name="Panchin Y.V."/>
        </authorList>
    </citation>
    <scope>NUCLEOTIDE SEQUENCE [LARGE SCALE GENOMIC DNA]</scope>
    <source>
        <strain evidence="2">Intl2013</strain>
        <tissue evidence="2">Whole animal</tissue>
    </source>
</reference>
<organism evidence="2 3">
    <name type="scientific">Intoshia linei</name>
    <dbReference type="NCBI Taxonomy" id="1819745"/>
    <lineage>
        <taxon>Eukaryota</taxon>
        <taxon>Metazoa</taxon>
        <taxon>Spiralia</taxon>
        <taxon>Lophotrochozoa</taxon>
        <taxon>Mesozoa</taxon>
        <taxon>Orthonectida</taxon>
        <taxon>Rhopaluridae</taxon>
        <taxon>Intoshia</taxon>
    </lineage>
</organism>
<dbReference type="Proteomes" id="UP000078046">
    <property type="component" value="Unassembled WGS sequence"/>
</dbReference>
<dbReference type="EMBL" id="LWCA01000516">
    <property type="protein sequence ID" value="OAF68091.1"/>
    <property type="molecule type" value="Genomic_DNA"/>
</dbReference>
<evidence type="ECO:0000313" key="2">
    <source>
        <dbReference type="EMBL" id="OAF68091.1"/>
    </source>
</evidence>
<comment type="caution">
    <text evidence="2">The sequence shown here is derived from an EMBL/GenBank/DDBJ whole genome shotgun (WGS) entry which is preliminary data.</text>
</comment>
<keyword evidence="3" id="KW-1185">Reference proteome</keyword>
<protein>
    <submittedName>
        <fullName evidence="2">Uncharacterized protein</fullName>
    </submittedName>
</protein>
<proteinExistence type="predicted"/>
<name>A0A177B3A7_9BILA</name>
<feature type="region of interest" description="Disordered" evidence="1">
    <location>
        <begin position="119"/>
        <end position="138"/>
    </location>
</feature>
<evidence type="ECO:0000256" key="1">
    <source>
        <dbReference type="SAM" id="MobiDB-lite"/>
    </source>
</evidence>
<sequence length="642" mass="74186">MIAGTFVTKDLFRTIDIHSIIKARAYLEVTKAHMVNFKDLLRKVAVSLVTELLTMYCTSINKNYTYITVYPSKGKNVEKNCSYCTCFNLNNSNKHIMLCTDKDPQFYLCYRRVENKTKTRKNNKRDNENNIDKNSKIRKNSGTAEQVDPLIVASYMYILAKEGFGKFLEEVNWNTVCVCKPGELAGLKNFVKVTESEHTFENPVDCPDVSKYTYGILLYYLSHLKIKKDLNIDLAGYKTKTMERVKEILRYIIYKEISSIYNNMFSLSLKKACKCTIDSNYDYNQPKGKMVNAIQEINVTISDIQEFSRKFNLPAKVLKSDIDSIALIARKCGFNNVEEKIKDQFIASCKHSKLQERRTEKNRQKLQEVIDFSRQFEIFNKPAKKLSQCIQCGQLYNNYHCFCIQTVQCAVHMQIRPATETETIVLTTDTHAPGLVKDATIRQKKIVKIEYKEIENCSVLRRLITKKLKLGNLPAVGDHVGLSDILDIKYGEKNIDKAAEDLNEEVEIIERDVRICLFPILGIRFSKPDFYTPISLKLSLHASKGLFSPHDIGFLKFHVKKEPQREFLHRIAFDTEVNGKSRKIYETYQGDDRGTIQGSMRLATIATIYYEDASLSLIKKFMIEEYGFIFMVSYSSMDQRIR</sequence>
<dbReference type="AlphaFoldDB" id="A0A177B3A7"/>
<accession>A0A177B3A7</accession>
<evidence type="ECO:0000313" key="3">
    <source>
        <dbReference type="Proteomes" id="UP000078046"/>
    </source>
</evidence>